<keyword evidence="1" id="KW-1185">Reference proteome</keyword>
<evidence type="ECO:0000313" key="2">
    <source>
        <dbReference type="WBParaSite" id="Minc3s02319g29432"/>
    </source>
</evidence>
<dbReference type="WBParaSite" id="Minc3s02319g29432">
    <property type="protein sequence ID" value="Minc3s02319g29432"/>
    <property type="gene ID" value="Minc3s02319g29432"/>
</dbReference>
<dbReference type="AlphaFoldDB" id="A0A914MP32"/>
<name>A0A914MP32_MELIC</name>
<sequence length="83" mass="9779">MRHGSSLLHCPHFMRQRLPHNLKCDRFPFLDPRLRHHQHLKQNEHRLGGTTRGGGGGYLGKQKKVGNYLIFLDTQTVFKWTFE</sequence>
<dbReference type="Proteomes" id="UP000887563">
    <property type="component" value="Unplaced"/>
</dbReference>
<reference evidence="2" key="1">
    <citation type="submission" date="2022-11" db="UniProtKB">
        <authorList>
            <consortium name="WormBaseParasite"/>
        </authorList>
    </citation>
    <scope>IDENTIFICATION</scope>
</reference>
<protein>
    <submittedName>
        <fullName evidence="2">Uncharacterized protein</fullName>
    </submittedName>
</protein>
<evidence type="ECO:0000313" key="1">
    <source>
        <dbReference type="Proteomes" id="UP000887563"/>
    </source>
</evidence>
<organism evidence="1 2">
    <name type="scientific">Meloidogyne incognita</name>
    <name type="common">Southern root-knot nematode worm</name>
    <name type="synonym">Oxyuris incognita</name>
    <dbReference type="NCBI Taxonomy" id="6306"/>
    <lineage>
        <taxon>Eukaryota</taxon>
        <taxon>Metazoa</taxon>
        <taxon>Ecdysozoa</taxon>
        <taxon>Nematoda</taxon>
        <taxon>Chromadorea</taxon>
        <taxon>Rhabditida</taxon>
        <taxon>Tylenchina</taxon>
        <taxon>Tylenchomorpha</taxon>
        <taxon>Tylenchoidea</taxon>
        <taxon>Meloidogynidae</taxon>
        <taxon>Meloidogyninae</taxon>
        <taxon>Meloidogyne</taxon>
        <taxon>Meloidogyne incognita group</taxon>
    </lineage>
</organism>
<proteinExistence type="predicted"/>
<accession>A0A914MP32</accession>